<organism evidence="2 3">
    <name type="scientific">Amborella trichopoda</name>
    <dbReference type="NCBI Taxonomy" id="13333"/>
    <lineage>
        <taxon>Eukaryota</taxon>
        <taxon>Viridiplantae</taxon>
        <taxon>Streptophyta</taxon>
        <taxon>Embryophyta</taxon>
        <taxon>Tracheophyta</taxon>
        <taxon>Spermatophyta</taxon>
        <taxon>Magnoliopsida</taxon>
        <taxon>Amborellales</taxon>
        <taxon>Amborellaceae</taxon>
        <taxon>Amborella</taxon>
    </lineage>
</organism>
<keyword evidence="3" id="KW-1185">Reference proteome</keyword>
<dbReference type="Gramene" id="ERN04889">
    <property type="protein sequence ID" value="ERN04889"/>
    <property type="gene ID" value="AMTR_s00080p00018490"/>
</dbReference>
<reference evidence="3" key="1">
    <citation type="journal article" date="2013" name="Science">
        <title>The Amborella genome and the evolution of flowering plants.</title>
        <authorList>
            <consortium name="Amborella Genome Project"/>
        </authorList>
    </citation>
    <scope>NUCLEOTIDE SEQUENCE [LARGE SCALE GENOMIC DNA]</scope>
</reference>
<gene>
    <name evidence="2" type="ORF">AMTR_s00080p00018490</name>
</gene>
<dbReference type="EMBL" id="KI394095">
    <property type="protein sequence ID" value="ERN04889.1"/>
    <property type="molecule type" value="Genomic_DNA"/>
</dbReference>
<accession>W1PB10</accession>
<protein>
    <recommendedName>
        <fullName evidence="1">Retrovirus-related Pol polyprotein from transposon TNT 1-94-like beta-barrel domain-containing protein</fullName>
    </recommendedName>
</protein>
<dbReference type="Pfam" id="PF22936">
    <property type="entry name" value="Pol_BBD"/>
    <property type="match status" value="1"/>
</dbReference>
<name>W1PB10_AMBTC</name>
<evidence type="ECO:0000259" key="1">
    <source>
        <dbReference type="Pfam" id="PF22936"/>
    </source>
</evidence>
<dbReference type="AlphaFoldDB" id="W1PB10"/>
<sequence length="71" mass="7685">MFGGLTRVHILVEATVKLPLPCGGTLTLNDVLYALNLRRNLISLSKVDKNMVQVTFLKDGVEDAKALLCGS</sequence>
<feature type="domain" description="Retrovirus-related Pol polyprotein from transposon TNT 1-94-like beta-barrel" evidence="1">
    <location>
        <begin position="3"/>
        <end position="50"/>
    </location>
</feature>
<dbReference type="Proteomes" id="UP000017836">
    <property type="component" value="Unassembled WGS sequence"/>
</dbReference>
<evidence type="ECO:0000313" key="2">
    <source>
        <dbReference type="EMBL" id="ERN04889.1"/>
    </source>
</evidence>
<evidence type="ECO:0000313" key="3">
    <source>
        <dbReference type="Proteomes" id="UP000017836"/>
    </source>
</evidence>
<proteinExistence type="predicted"/>
<dbReference type="HOGENOM" id="CLU_173553_0_0_1"/>
<dbReference type="InterPro" id="IPR054722">
    <property type="entry name" value="PolX-like_BBD"/>
</dbReference>